<proteinExistence type="predicted"/>
<name>A0ABN7V989_GIGMA</name>
<dbReference type="EMBL" id="CAJVQB010010801">
    <property type="protein sequence ID" value="CAG8742965.1"/>
    <property type="molecule type" value="Genomic_DNA"/>
</dbReference>
<accession>A0ABN7V989</accession>
<gene>
    <name evidence="1" type="ORF">GMARGA_LOCUS15583</name>
</gene>
<keyword evidence="2" id="KW-1185">Reference proteome</keyword>
<feature type="non-terminal residue" evidence="1">
    <location>
        <position position="120"/>
    </location>
</feature>
<protein>
    <submittedName>
        <fullName evidence="1">20925_t:CDS:1</fullName>
    </submittedName>
</protein>
<comment type="caution">
    <text evidence="1">The sequence shown here is derived from an EMBL/GenBank/DDBJ whole genome shotgun (WGS) entry which is preliminary data.</text>
</comment>
<dbReference type="Proteomes" id="UP000789901">
    <property type="component" value="Unassembled WGS sequence"/>
</dbReference>
<organism evidence="1 2">
    <name type="scientific">Gigaspora margarita</name>
    <dbReference type="NCBI Taxonomy" id="4874"/>
    <lineage>
        <taxon>Eukaryota</taxon>
        <taxon>Fungi</taxon>
        <taxon>Fungi incertae sedis</taxon>
        <taxon>Mucoromycota</taxon>
        <taxon>Glomeromycotina</taxon>
        <taxon>Glomeromycetes</taxon>
        <taxon>Diversisporales</taxon>
        <taxon>Gigasporaceae</taxon>
        <taxon>Gigaspora</taxon>
    </lineage>
</organism>
<evidence type="ECO:0000313" key="2">
    <source>
        <dbReference type="Proteomes" id="UP000789901"/>
    </source>
</evidence>
<reference evidence="1 2" key="1">
    <citation type="submission" date="2021-06" db="EMBL/GenBank/DDBJ databases">
        <authorList>
            <person name="Kallberg Y."/>
            <person name="Tangrot J."/>
            <person name="Rosling A."/>
        </authorList>
    </citation>
    <scope>NUCLEOTIDE SEQUENCE [LARGE SCALE GENOMIC DNA]</scope>
    <source>
        <strain evidence="1 2">120-4 pot B 10/14</strain>
    </source>
</reference>
<evidence type="ECO:0000313" key="1">
    <source>
        <dbReference type="EMBL" id="CAG8742965.1"/>
    </source>
</evidence>
<sequence length="120" mass="13682">MVRLICVKNSYDISASSFSWNVFNDDFLVDLDFNTVIWAFGSDPLNENFSLKVFMEREIIFLDISSGNNADFNHPDVPSGYSSDDSVDSMVTESDKISCEYFDGQSVYFSFYIKKAFLTP</sequence>